<evidence type="ECO:0000313" key="9">
    <source>
        <dbReference type="EMBL" id="PEH87625.1"/>
    </source>
</evidence>
<dbReference type="AlphaFoldDB" id="A0A2A7UQM4"/>
<evidence type="ECO:0000259" key="8">
    <source>
        <dbReference type="PROSITE" id="PS50885"/>
    </source>
</evidence>
<sequence length="668" mass="70161">MPRWLSQLRLSQKFLILGVLALVMVAIPTGLYIKDVLGNLRHADQEAAGMAPLMAINQAVQQIQLHRGTTAGMLGGDTGMANRRPSVRDAVNQALQQAQDALQQADAPQPLRKLAQTWQGLEQKVAAQAITPPQSMAEHTQLVTSLHQLSEELLNAYGLTLTSHADIQALIQSALVQAPLLSESLGMVRAQGTAALAQKQLSPETRGNMRALVRRITEIRGTGSRATERAMQLNPEFRSALGNVVDTMRALTSASLTLVNDQVIEAQALALPPATYFDKLTQAIDAVNALGTGGAQALSQRLEDAARSQRRQLVAVVALQALCLVGAVLLALAFVRSITRPLSQAVQLAQAVADGNLTGHDAPVDRNEVGELIGAQQQMRARLLPIVQQVRRGADSVALASAEIAQGNQDLSSRTESQASALEETAASMEELSATVRHNADNAREASRLAESARDVAVQGGDAVARVVGTMQGINDSSRRIADIISVIDGIAFQTNILALNAAVEAARAGDQGRGFAVVASEVRALAQRSAEAAKEIKQLIEASVSRVGEGNVLAQQAGATMGDVVLAIQKVTEIVTAISSASQEQASGVAQVGEAVTQMDQVTQQNAALVEQMAAAATSLHTQGQELVRAVSAFRWNGGQASSAPPTPALAGGTVERPALLHTLTSA</sequence>
<dbReference type="EMBL" id="PDEA01000001">
    <property type="protein sequence ID" value="PEH87625.1"/>
    <property type="molecule type" value="Genomic_DNA"/>
</dbReference>
<dbReference type="FunFam" id="1.10.287.950:FF:000001">
    <property type="entry name" value="Methyl-accepting chemotaxis sensory transducer"/>
    <property type="match status" value="1"/>
</dbReference>
<dbReference type="GO" id="GO:0006935">
    <property type="term" value="P:chemotaxis"/>
    <property type="evidence" value="ECO:0007669"/>
    <property type="project" value="TreeGrafter"/>
</dbReference>
<dbReference type="GeneID" id="80803609"/>
<keyword evidence="6" id="KW-0472">Membrane</keyword>
<dbReference type="SMART" id="SM00304">
    <property type="entry name" value="HAMP"/>
    <property type="match status" value="1"/>
</dbReference>
<keyword evidence="4" id="KW-0807">Transducer</keyword>
<comment type="subcellular location">
    <subcellularLocation>
        <location evidence="1">Membrane</location>
    </subcellularLocation>
</comment>
<evidence type="ECO:0000256" key="1">
    <source>
        <dbReference type="ARBA" id="ARBA00004370"/>
    </source>
</evidence>
<dbReference type="InterPro" id="IPR003660">
    <property type="entry name" value="HAMP_dom"/>
</dbReference>
<evidence type="ECO:0000256" key="5">
    <source>
        <dbReference type="SAM" id="MobiDB-lite"/>
    </source>
</evidence>
<dbReference type="STRING" id="1219032.GCA_001515545_02394"/>
<feature type="region of interest" description="Disordered" evidence="5">
    <location>
        <begin position="409"/>
        <end position="428"/>
    </location>
</feature>
<feature type="domain" description="HAMP" evidence="8">
    <location>
        <begin position="336"/>
        <end position="388"/>
    </location>
</feature>
<proteinExistence type="inferred from homology"/>
<dbReference type="GO" id="GO:0005886">
    <property type="term" value="C:plasma membrane"/>
    <property type="evidence" value="ECO:0007669"/>
    <property type="project" value="TreeGrafter"/>
</dbReference>
<dbReference type="Pfam" id="PF00672">
    <property type="entry name" value="HAMP"/>
    <property type="match status" value="1"/>
</dbReference>
<name>A0A2A7UQM4_COMTR</name>
<dbReference type="InterPro" id="IPR051310">
    <property type="entry name" value="MCP_chemotaxis"/>
</dbReference>
<keyword evidence="6" id="KW-1133">Transmembrane helix</keyword>
<organism evidence="9 10">
    <name type="scientific">Comamonas terrigena</name>
    <dbReference type="NCBI Taxonomy" id="32013"/>
    <lineage>
        <taxon>Bacteria</taxon>
        <taxon>Pseudomonadati</taxon>
        <taxon>Pseudomonadota</taxon>
        <taxon>Betaproteobacteria</taxon>
        <taxon>Burkholderiales</taxon>
        <taxon>Comamonadaceae</taxon>
        <taxon>Comamonas</taxon>
    </lineage>
</organism>
<comment type="caution">
    <text evidence="9">The sequence shown here is derived from an EMBL/GenBank/DDBJ whole genome shotgun (WGS) entry which is preliminary data.</text>
</comment>
<keyword evidence="2" id="KW-0488">Methylation</keyword>
<dbReference type="Gene3D" id="1.10.287.950">
    <property type="entry name" value="Methyl-accepting chemotaxis protein"/>
    <property type="match status" value="1"/>
</dbReference>
<dbReference type="PANTHER" id="PTHR43531">
    <property type="entry name" value="PROTEIN ICFG"/>
    <property type="match status" value="1"/>
</dbReference>
<dbReference type="CDD" id="cd11386">
    <property type="entry name" value="MCP_signal"/>
    <property type="match status" value="1"/>
</dbReference>
<evidence type="ECO:0000313" key="10">
    <source>
        <dbReference type="Proteomes" id="UP000220246"/>
    </source>
</evidence>
<dbReference type="CDD" id="cd06225">
    <property type="entry name" value="HAMP"/>
    <property type="match status" value="1"/>
</dbReference>
<comment type="similarity">
    <text evidence="3">Belongs to the methyl-accepting chemotaxis (MCP) protein family.</text>
</comment>
<dbReference type="GO" id="GO:0004888">
    <property type="term" value="F:transmembrane signaling receptor activity"/>
    <property type="evidence" value="ECO:0007669"/>
    <property type="project" value="TreeGrafter"/>
</dbReference>
<feature type="domain" description="Methyl-accepting transducer" evidence="7">
    <location>
        <begin position="393"/>
        <end position="622"/>
    </location>
</feature>
<dbReference type="Pfam" id="PF00015">
    <property type="entry name" value="MCPsignal"/>
    <property type="match status" value="1"/>
</dbReference>
<feature type="transmembrane region" description="Helical" evidence="6">
    <location>
        <begin position="14"/>
        <end position="33"/>
    </location>
</feature>
<dbReference type="RefSeq" id="WP_098065976.1">
    <property type="nucleotide sequence ID" value="NZ_PDEA01000001.1"/>
</dbReference>
<dbReference type="PANTHER" id="PTHR43531:SF14">
    <property type="entry name" value="METHYL-ACCEPTING CHEMOTAXIS PROTEIN I-RELATED"/>
    <property type="match status" value="1"/>
</dbReference>
<evidence type="ECO:0000259" key="7">
    <source>
        <dbReference type="PROSITE" id="PS50111"/>
    </source>
</evidence>
<dbReference type="GO" id="GO:0007165">
    <property type="term" value="P:signal transduction"/>
    <property type="evidence" value="ECO:0007669"/>
    <property type="project" value="UniProtKB-KW"/>
</dbReference>
<keyword evidence="10" id="KW-1185">Reference proteome</keyword>
<evidence type="ECO:0000256" key="6">
    <source>
        <dbReference type="SAM" id="Phobius"/>
    </source>
</evidence>
<dbReference type="SMART" id="SM00283">
    <property type="entry name" value="MA"/>
    <property type="match status" value="1"/>
</dbReference>
<reference evidence="10" key="1">
    <citation type="submission" date="2017-09" db="EMBL/GenBank/DDBJ databases">
        <title>FDA dAtabase for Regulatory Grade micrObial Sequences (FDA-ARGOS): Supporting development and validation of Infectious Disease Dx tests.</title>
        <authorList>
            <person name="Minogue T."/>
            <person name="Wolcott M."/>
            <person name="Wasieloski L."/>
            <person name="Aguilar W."/>
            <person name="Moore D."/>
            <person name="Tallon L."/>
            <person name="Sadzewicz L."/>
            <person name="Ott S."/>
            <person name="Zhao X."/>
            <person name="Nagaraj S."/>
            <person name="Vavikolanu K."/>
            <person name="Aluvathingal J."/>
            <person name="Nadendla S."/>
            <person name="Sichtig H."/>
        </authorList>
    </citation>
    <scope>NUCLEOTIDE SEQUENCE [LARGE SCALE GENOMIC DNA]</scope>
    <source>
        <strain evidence="10">FDAARGOS_394</strain>
    </source>
</reference>
<evidence type="ECO:0000256" key="2">
    <source>
        <dbReference type="ARBA" id="ARBA00022481"/>
    </source>
</evidence>
<keyword evidence="6" id="KW-0812">Transmembrane</keyword>
<feature type="transmembrane region" description="Helical" evidence="6">
    <location>
        <begin position="313"/>
        <end position="335"/>
    </location>
</feature>
<dbReference type="InterPro" id="IPR004089">
    <property type="entry name" value="MCPsignal_dom"/>
</dbReference>
<evidence type="ECO:0000256" key="3">
    <source>
        <dbReference type="ARBA" id="ARBA00029447"/>
    </source>
</evidence>
<gene>
    <name evidence="9" type="ORF">CRM82_02500</name>
</gene>
<dbReference type="OrthoDB" id="343520at2"/>
<dbReference type="PROSITE" id="PS50111">
    <property type="entry name" value="CHEMOTAXIS_TRANSDUC_2"/>
    <property type="match status" value="1"/>
</dbReference>
<accession>A0A2A7UQM4</accession>
<feature type="compositionally biased region" description="Polar residues" evidence="5">
    <location>
        <begin position="409"/>
        <end position="420"/>
    </location>
</feature>
<evidence type="ECO:0000256" key="4">
    <source>
        <dbReference type="PROSITE-ProRule" id="PRU00284"/>
    </source>
</evidence>
<dbReference type="PROSITE" id="PS50885">
    <property type="entry name" value="HAMP"/>
    <property type="match status" value="1"/>
</dbReference>
<dbReference type="SUPFAM" id="SSF58104">
    <property type="entry name" value="Methyl-accepting chemotaxis protein (MCP) signaling domain"/>
    <property type="match status" value="1"/>
</dbReference>
<dbReference type="Proteomes" id="UP000220246">
    <property type="component" value="Unassembled WGS sequence"/>
</dbReference>
<protein>
    <submittedName>
        <fullName evidence="9">Methyl-accepting chemotaxis protein</fullName>
    </submittedName>
</protein>